<gene>
    <name evidence="1" type="ORF">OI18_03915</name>
</gene>
<dbReference type="RefSeq" id="WP_039137421.1">
    <property type="nucleotide sequence ID" value="NZ_JSVC01000004.1"/>
</dbReference>
<protein>
    <submittedName>
        <fullName evidence="1">Uncharacterized protein</fullName>
    </submittedName>
</protein>
<keyword evidence="2" id="KW-1185">Reference proteome</keyword>
<sequence length="251" mass="27891">MSVPQNELLIDYIDNQLDENGRQEVETLLEADPIAAEEYESYLFSVSLVREAGLQMQVADVRRQFEAAKEPAIVRPMFSKVMRIAAMVIVLVGAAAAYRYTTTNASGLYNESFSSYELNTSRGTGTLTDLENAYRDKNWTAVNSLYNSMATKNQKAEFLAGMASLELKQFETAVVRFRSVMAINAGVKESLYQEEAEYYLAMALLGAGKGAEGSDILKNIRGNKDHIFHDKAQNISALDLKVLTLKGNKQE</sequence>
<reference evidence="1 2" key="1">
    <citation type="submission" date="2014-11" db="EMBL/GenBank/DDBJ databases">
        <title>Genome sequence of Flavihumibacter solisilvae 3-3.</title>
        <authorList>
            <person name="Zhou G."/>
            <person name="Li M."/>
            <person name="Wang G."/>
        </authorList>
    </citation>
    <scope>NUCLEOTIDE SEQUENCE [LARGE SCALE GENOMIC DNA]</scope>
    <source>
        <strain evidence="1 2">3-3</strain>
    </source>
</reference>
<evidence type="ECO:0000313" key="1">
    <source>
        <dbReference type="EMBL" id="KIC95792.1"/>
    </source>
</evidence>
<name>A0A0C1L6M6_9BACT</name>
<dbReference type="STRING" id="1349421.OI18_03915"/>
<dbReference type="Proteomes" id="UP000031408">
    <property type="component" value="Unassembled WGS sequence"/>
</dbReference>
<comment type="caution">
    <text evidence="1">The sequence shown here is derived from an EMBL/GenBank/DDBJ whole genome shotgun (WGS) entry which is preliminary data.</text>
</comment>
<evidence type="ECO:0000313" key="2">
    <source>
        <dbReference type="Proteomes" id="UP000031408"/>
    </source>
</evidence>
<dbReference type="OrthoDB" id="656028at2"/>
<accession>A0A0C1L6M6</accession>
<organism evidence="1 2">
    <name type="scientific">Flavihumibacter solisilvae</name>
    <dbReference type="NCBI Taxonomy" id="1349421"/>
    <lineage>
        <taxon>Bacteria</taxon>
        <taxon>Pseudomonadati</taxon>
        <taxon>Bacteroidota</taxon>
        <taxon>Chitinophagia</taxon>
        <taxon>Chitinophagales</taxon>
        <taxon>Chitinophagaceae</taxon>
        <taxon>Flavihumibacter</taxon>
    </lineage>
</organism>
<dbReference type="EMBL" id="JSVC01000004">
    <property type="protein sequence ID" value="KIC95792.1"/>
    <property type="molecule type" value="Genomic_DNA"/>
</dbReference>
<dbReference type="AlphaFoldDB" id="A0A0C1L6M6"/>
<proteinExistence type="predicted"/>